<evidence type="ECO:0000259" key="2">
    <source>
        <dbReference type="Pfam" id="PF11716"/>
    </source>
</evidence>
<evidence type="ECO:0000313" key="3">
    <source>
        <dbReference type="EMBL" id="MDF2255515.1"/>
    </source>
</evidence>
<proteinExistence type="predicted"/>
<name>A0ABT5YVF7_9ACTN</name>
<dbReference type="Pfam" id="PF11716">
    <property type="entry name" value="MDMPI_N"/>
    <property type="match status" value="1"/>
</dbReference>
<evidence type="ECO:0000259" key="1">
    <source>
        <dbReference type="Pfam" id="PF07398"/>
    </source>
</evidence>
<dbReference type="InterPro" id="IPR010872">
    <property type="entry name" value="MDMPI_C-term_domain"/>
</dbReference>
<dbReference type="GO" id="GO:0016853">
    <property type="term" value="F:isomerase activity"/>
    <property type="evidence" value="ECO:0007669"/>
    <property type="project" value="UniProtKB-KW"/>
</dbReference>
<dbReference type="RefSeq" id="WP_275810050.1">
    <property type="nucleotide sequence ID" value="NZ_BAAANM010000035.1"/>
</dbReference>
<comment type="caution">
    <text evidence="3">The sequence shown here is derived from an EMBL/GenBank/DDBJ whole genome shotgun (WGS) entry which is preliminary data.</text>
</comment>
<dbReference type="NCBIfam" id="TIGR03083">
    <property type="entry name" value="maleylpyruvate isomerase family mycothiol-dependent enzyme"/>
    <property type="match status" value="1"/>
</dbReference>
<protein>
    <submittedName>
        <fullName evidence="3">Maleylpyruvate isomerase family mycothiol-dependent enzyme</fullName>
    </submittedName>
</protein>
<dbReference type="InterPro" id="IPR034660">
    <property type="entry name" value="DinB/YfiT-like"/>
</dbReference>
<gene>
    <name evidence="3" type="ORF">P2L57_07185</name>
</gene>
<feature type="domain" description="Mycothiol-dependent maleylpyruvate isomerase metal-binding" evidence="2">
    <location>
        <begin position="17"/>
        <end position="129"/>
    </location>
</feature>
<keyword evidence="3" id="KW-0413">Isomerase</keyword>
<dbReference type="SUPFAM" id="SSF109854">
    <property type="entry name" value="DinB/YfiT-like putative metalloenzymes"/>
    <property type="match status" value="1"/>
</dbReference>
<feature type="domain" description="MDMPI C-terminal" evidence="1">
    <location>
        <begin position="143"/>
        <end position="236"/>
    </location>
</feature>
<dbReference type="Pfam" id="PF07398">
    <property type="entry name" value="MDMPI_C"/>
    <property type="match status" value="1"/>
</dbReference>
<dbReference type="PANTHER" id="PTHR40758">
    <property type="entry name" value="CONSERVED PROTEIN"/>
    <property type="match status" value="1"/>
</dbReference>
<organism evidence="3 4">
    <name type="scientific">Streptantibioticus ferralitis</name>
    <dbReference type="NCBI Taxonomy" id="236510"/>
    <lineage>
        <taxon>Bacteria</taxon>
        <taxon>Bacillati</taxon>
        <taxon>Actinomycetota</taxon>
        <taxon>Actinomycetes</taxon>
        <taxon>Kitasatosporales</taxon>
        <taxon>Streptomycetaceae</taxon>
        <taxon>Streptantibioticus</taxon>
    </lineage>
</organism>
<dbReference type="InterPro" id="IPR017517">
    <property type="entry name" value="Maleyloyr_isom"/>
</dbReference>
<evidence type="ECO:0000313" key="4">
    <source>
        <dbReference type="Proteomes" id="UP001220022"/>
    </source>
</evidence>
<accession>A0ABT5YVF7</accession>
<sequence length="246" mass="27410">MRTTQLVETIESEGFLLLSAARRAGWDAAVPSCPGWSMRDLVGHQANVHRWADEYVRGGITHPRPLPDARLGDDELAAWFEGGLRRLVASLHAADDRLLAWEFLPGATNPRAFWARRQAHETTIHRVDAELAGGGLLSPIAPDLAMDGIDEILTGWHGRPRSLLRAEKPAVLLVQAAEGREWTMHLSAAAPRTVREATETWDCRISGSAQDVYRALWNRQSYTENGLKLEGDEQLMALWRNKSPIL</sequence>
<keyword evidence="4" id="KW-1185">Reference proteome</keyword>
<dbReference type="EMBL" id="JARHTQ010000003">
    <property type="protein sequence ID" value="MDF2255515.1"/>
    <property type="molecule type" value="Genomic_DNA"/>
</dbReference>
<dbReference type="InterPro" id="IPR024344">
    <property type="entry name" value="MDMPI_metal-binding"/>
</dbReference>
<dbReference type="PANTHER" id="PTHR40758:SF1">
    <property type="entry name" value="CONSERVED PROTEIN"/>
    <property type="match status" value="1"/>
</dbReference>
<reference evidence="3 4" key="1">
    <citation type="submission" date="2023-03" db="EMBL/GenBank/DDBJ databases">
        <title>Draft genome sequence of type strain Streptomyces ferralitis JCM 14344.</title>
        <authorList>
            <person name="Klaysubun C."/>
            <person name="Duangmal K."/>
        </authorList>
    </citation>
    <scope>NUCLEOTIDE SEQUENCE [LARGE SCALE GENOMIC DNA]</scope>
    <source>
        <strain evidence="3 4">JCM 14344</strain>
    </source>
</reference>
<dbReference type="Proteomes" id="UP001220022">
    <property type="component" value="Unassembled WGS sequence"/>
</dbReference>